<dbReference type="Gene3D" id="1.10.287.1490">
    <property type="match status" value="1"/>
</dbReference>
<evidence type="ECO:0000256" key="3">
    <source>
        <dbReference type="SAM" id="Coils"/>
    </source>
</evidence>
<proteinExistence type="inferred from homology"/>
<evidence type="ECO:0000313" key="5">
    <source>
        <dbReference type="EMBL" id="ONL95941.1"/>
    </source>
</evidence>
<feature type="coiled-coil region" evidence="3">
    <location>
        <begin position="53"/>
        <end position="204"/>
    </location>
</feature>
<gene>
    <name evidence="5" type="ORF">ZEAMMB73_Zm00001d028412</name>
</gene>
<organism evidence="5">
    <name type="scientific">Zea mays</name>
    <name type="common">Maize</name>
    <dbReference type="NCBI Taxonomy" id="4577"/>
    <lineage>
        <taxon>Eukaryota</taxon>
        <taxon>Viridiplantae</taxon>
        <taxon>Streptophyta</taxon>
        <taxon>Embryophyta</taxon>
        <taxon>Tracheophyta</taxon>
        <taxon>Spermatophyta</taxon>
        <taxon>Magnoliopsida</taxon>
        <taxon>Liliopsida</taxon>
        <taxon>Poales</taxon>
        <taxon>Poaceae</taxon>
        <taxon>PACMAD clade</taxon>
        <taxon>Panicoideae</taxon>
        <taxon>Andropogonodae</taxon>
        <taxon>Andropogoneae</taxon>
        <taxon>Tripsacinae</taxon>
        <taxon>Zea</taxon>
    </lineage>
</organism>
<dbReference type="InterPro" id="IPR008587">
    <property type="entry name" value="FPP_plant"/>
</dbReference>
<dbReference type="Pfam" id="PF05911">
    <property type="entry name" value="FPP"/>
    <property type="match status" value="1"/>
</dbReference>
<dbReference type="PANTHER" id="PTHR31580:SF4">
    <property type="entry name" value="FILAMENT-LIKE PLANT PROTEIN 6"/>
    <property type="match status" value="1"/>
</dbReference>
<evidence type="ECO:0000256" key="2">
    <source>
        <dbReference type="ARBA" id="ARBA00023054"/>
    </source>
</evidence>
<dbReference type="PANTHER" id="PTHR31580">
    <property type="entry name" value="FILAMENT-LIKE PLANT PROTEIN 4"/>
    <property type="match status" value="1"/>
</dbReference>
<feature type="region of interest" description="Disordered" evidence="4">
    <location>
        <begin position="215"/>
        <end position="329"/>
    </location>
</feature>
<name>A0A1D6JVV3_MAIZE</name>
<reference evidence="5" key="1">
    <citation type="submission" date="2015-12" db="EMBL/GenBank/DDBJ databases">
        <title>Update maize B73 reference genome by single molecule sequencing technologies.</title>
        <authorList>
            <consortium name="Maize Genome Sequencing Project"/>
            <person name="Ware D."/>
        </authorList>
    </citation>
    <scope>NUCLEOTIDE SEQUENCE [LARGE SCALE GENOMIC DNA]</scope>
    <source>
        <tissue evidence="5">Seedling</tissue>
    </source>
</reference>
<feature type="compositionally biased region" description="Basic and acidic residues" evidence="4">
    <location>
        <begin position="1"/>
        <end position="15"/>
    </location>
</feature>
<feature type="region of interest" description="Disordered" evidence="4">
    <location>
        <begin position="1"/>
        <end position="35"/>
    </location>
</feature>
<protein>
    <submittedName>
        <fullName evidence="5">Filament-like plant protein 4</fullName>
    </submittedName>
</protein>
<sequence>MKMEVESLGREYGDHRVRRSPAKNSSFHRPMSPVPDARFDVKTAVKVYSPEEYEQLKSEKANLEGELAKCNKIIEETMARLSDMEKKLEDLTSKLADSEKSNSLNETQLKCMAESYKSLESRKIELENEIEALRSRIDALTAELFDERQSHQEDLVKYRDLEEKMERYEMERSSILVDEDPDNKSKQEREIAAAAEKLAECQETILILGRQLQAMRPPAESLGSSPNRQRMEEFLKDAAGTTAGEYFQKPSGQPDTDQDMLGTGNVSPISGYKTHMIPSDADVSPFPSPNTSKRPKHRSRSSSSSSFTNHQLPDKQNRGFSRFFAKSKE</sequence>
<evidence type="ECO:0000256" key="4">
    <source>
        <dbReference type="SAM" id="MobiDB-lite"/>
    </source>
</evidence>
<keyword evidence="2 3" id="KW-0175">Coiled coil</keyword>
<comment type="similarity">
    <text evidence="1">Belongs to the FPP family.</text>
</comment>
<dbReference type="AlphaFoldDB" id="A0A1D6JVV3"/>
<accession>A0A1D6JVV3</accession>
<dbReference type="EMBL" id="CM007647">
    <property type="protein sequence ID" value="ONL95941.1"/>
    <property type="molecule type" value="Genomic_DNA"/>
</dbReference>
<evidence type="ECO:0000256" key="1">
    <source>
        <dbReference type="ARBA" id="ARBA00005921"/>
    </source>
</evidence>